<evidence type="ECO:0000313" key="8">
    <source>
        <dbReference type="Proteomes" id="UP000594263"/>
    </source>
</evidence>
<dbReference type="InterPro" id="IPR029063">
    <property type="entry name" value="SAM-dependent_MTases_sf"/>
</dbReference>
<dbReference type="Proteomes" id="UP000594263">
    <property type="component" value="Unplaced"/>
</dbReference>
<evidence type="ECO:0000256" key="4">
    <source>
        <dbReference type="PIRSR" id="PIRSR005739-1"/>
    </source>
</evidence>
<dbReference type="GO" id="GO:0046983">
    <property type="term" value="F:protein dimerization activity"/>
    <property type="evidence" value="ECO:0007669"/>
    <property type="project" value="InterPro"/>
</dbReference>
<evidence type="ECO:0000256" key="3">
    <source>
        <dbReference type="ARBA" id="ARBA00022691"/>
    </source>
</evidence>
<reference evidence="7" key="1">
    <citation type="submission" date="2021-01" db="UniProtKB">
        <authorList>
            <consortium name="EnsemblPlants"/>
        </authorList>
    </citation>
    <scope>IDENTIFICATION</scope>
</reference>
<dbReference type="InterPro" id="IPR036390">
    <property type="entry name" value="WH_DNA-bd_sf"/>
</dbReference>
<dbReference type="InterPro" id="IPR036388">
    <property type="entry name" value="WH-like_DNA-bd_sf"/>
</dbReference>
<sequence>MARYDEPASASEIASCFPEHNPDKTPMLLDRMLHLLSSFSLLTCTQKSPEEGGPPEAQRFYALSPAGKYFVKNNVEGSLATFHQFISDSVQREAWLRLKDAVIEGVSPCELAYGLPIFQVIPQRYPEAYKLFNTAMSEISTQTMKWLLEIYNGFDGIKSLVDVGGGNGASLRMIMSVNPHITGINFDLPQVVEKAPCVPGLTHVGGDMFVRIPKGDAILLKNVLHNWGDENCVKLLKLCYDAIPENGKVIVIESIIPDTLSTGSDAKEACLRDVTMFILPEGKERTREEFINLARASGFSDARLICSYGTEWVIEFHK</sequence>
<feature type="domain" description="O-methyltransferase C-terminal" evidence="5">
    <location>
        <begin position="95"/>
        <end position="300"/>
    </location>
</feature>
<dbReference type="SUPFAM" id="SSF46785">
    <property type="entry name" value="Winged helix' DNA-binding domain"/>
    <property type="match status" value="1"/>
</dbReference>
<dbReference type="Gramene" id="Kaladp0040s0579.1.v1.1">
    <property type="protein sequence ID" value="Kaladp0040s0579.1.v1.1"/>
    <property type="gene ID" value="Kaladp0040s0579.v1.1"/>
</dbReference>
<accession>A0A7N0TPX5</accession>
<keyword evidence="1" id="KW-0489">Methyltransferase</keyword>
<dbReference type="Pfam" id="PF00891">
    <property type="entry name" value="Methyltransf_2"/>
    <property type="match status" value="1"/>
</dbReference>
<dbReference type="Gene3D" id="3.40.50.150">
    <property type="entry name" value="Vaccinia Virus protein VP39"/>
    <property type="match status" value="1"/>
</dbReference>
<keyword evidence="3" id="KW-0949">S-adenosyl-L-methionine</keyword>
<keyword evidence="8" id="KW-1185">Reference proteome</keyword>
<evidence type="ECO:0000256" key="2">
    <source>
        <dbReference type="ARBA" id="ARBA00022679"/>
    </source>
</evidence>
<evidence type="ECO:0000259" key="6">
    <source>
        <dbReference type="Pfam" id="PF08100"/>
    </source>
</evidence>
<feature type="domain" description="O-methyltransferase dimerisation" evidence="6">
    <location>
        <begin position="5"/>
        <end position="72"/>
    </location>
</feature>
<dbReference type="Gene3D" id="1.10.10.10">
    <property type="entry name" value="Winged helix-like DNA-binding domain superfamily/Winged helix DNA-binding domain"/>
    <property type="match status" value="1"/>
</dbReference>
<proteinExistence type="predicted"/>
<dbReference type="PIRSF" id="PIRSF005739">
    <property type="entry name" value="O-mtase"/>
    <property type="match status" value="1"/>
</dbReference>
<dbReference type="InterPro" id="IPR012967">
    <property type="entry name" value="COMT_dimerisation"/>
</dbReference>
<feature type="active site" description="Proton acceptor" evidence="4">
    <location>
        <position position="225"/>
    </location>
</feature>
<dbReference type="GO" id="GO:0008171">
    <property type="term" value="F:O-methyltransferase activity"/>
    <property type="evidence" value="ECO:0007669"/>
    <property type="project" value="InterPro"/>
</dbReference>
<evidence type="ECO:0000313" key="7">
    <source>
        <dbReference type="EnsemblPlants" id="Kaladp0040s0579.1.v1.1"/>
    </source>
</evidence>
<dbReference type="PANTHER" id="PTHR11746">
    <property type="entry name" value="O-METHYLTRANSFERASE"/>
    <property type="match status" value="1"/>
</dbReference>
<dbReference type="EnsemblPlants" id="Kaladp0040s0579.1.v1.1">
    <property type="protein sequence ID" value="Kaladp0040s0579.1.v1.1"/>
    <property type="gene ID" value="Kaladp0040s0579.v1.1"/>
</dbReference>
<dbReference type="OMA" id="AMIGICA"/>
<dbReference type="GO" id="GO:0032259">
    <property type="term" value="P:methylation"/>
    <property type="evidence" value="ECO:0007669"/>
    <property type="project" value="UniProtKB-KW"/>
</dbReference>
<organism evidence="7 8">
    <name type="scientific">Kalanchoe fedtschenkoi</name>
    <name type="common">Lavender scallops</name>
    <name type="synonym">South American air plant</name>
    <dbReference type="NCBI Taxonomy" id="63787"/>
    <lineage>
        <taxon>Eukaryota</taxon>
        <taxon>Viridiplantae</taxon>
        <taxon>Streptophyta</taxon>
        <taxon>Embryophyta</taxon>
        <taxon>Tracheophyta</taxon>
        <taxon>Spermatophyta</taxon>
        <taxon>Magnoliopsida</taxon>
        <taxon>eudicotyledons</taxon>
        <taxon>Gunneridae</taxon>
        <taxon>Pentapetalae</taxon>
        <taxon>Saxifragales</taxon>
        <taxon>Crassulaceae</taxon>
        <taxon>Kalanchoe</taxon>
    </lineage>
</organism>
<dbReference type="AlphaFoldDB" id="A0A7N0TPX5"/>
<dbReference type="PROSITE" id="PS51683">
    <property type="entry name" value="SAM_OMT_II"/>
    <property type="match status" value="1"/>
</dbReference>
<protein>
    <submittedName>
        <fullName evidence="7">Uncharacterized protein</fullName>
    </submittedName>
</protein>
<dbReference type="Pfam" id="PF08100">
    <property type="entry name" value="Dimerisation"/>
    <property type="match status" value="1"/>
</dbReference>
<dbReference type="SUPFAM" id="SSF53335">
    <property type="entry name" value="S-adenosyl-L-methionine-dependent methyltransferases"/>
    <property type="match status" value="1"/>
</dbReference>
<keyword evidence="2" id="KW-0808">Transferase</keyword>
<dbReference type="InterPro" id="IPR016461">
    <property type="entry name" value="COMT-like"/>
</dbReference>
<evidence type="ECO:0000256" key="1">
    <source>
        <dbReference type="ARBA" id="ARBA00022603"/>
    </source>
</evidence>
<evidence type="ECO:0000259" key="5">
    <source>
        <dbReference type="Pfam" id="PF00891"/>
    </source>
</evidence>
<dbReference type="InterPro" id="IPR001077">
    <property type="entry name" value="COMT_C"/>
</dbReference>
<name>A0A7N0TPX5_KALFE</name>